<feature type="domain" description="Reverse transcriptase" evidence="2">
    <location>
        <begin position="1"/>
        <end position="137"/>
    </location>
</feature>
<reference evidence="3 4" key="1">
    <citation type="journal article" date="2021" name="Sci. Rep.">
        <title>Chromosome anchoring in Senegalese sole (Solea senegalensis) reveals sex-associated markers and genome rearrangements in flatfish.</title>
        <authorList>
            <person name="Guerrero-Cozar I."/>
            <person name="Gomez-Garrido J."/>
            <person name="Berbel C."/>
            <person name="Martinez-Blanch J.F."/>
            <person name="Alioto T."/>
            <person name="Claros M.G."/>
            <person name="Gagnaire P.A."/>
            <person name="Manchado M."/>
        </authorList>
    </citation>
    <scope>NUCLEOTIDE SEQUENCE [LARGE SCALE GENOMIC DNA]</scope>
    <source>
        <strain evidence="3">Sse05_10M</strain>
    </source>
</reference>
<dbReference type="PANTHER" id="PTHR36688:SF1">
    <property type="entry name" value="ENDONUCLEASE_EXONUCLEASE_PHOSPHATASE DOMAIN-CONTAINING PROTEIN"/>
    <property type="match status" value="1"/>
</dbReference>
<dbReference type="PANTHER" id="PTHR36688">
    <property type="entry name" value="ENDO/EXONUCLEASE/PHOSPHATASE DOMAIN-CONTAINING PROTEIN"/>
    <property type="match status" value="1"/>
</dbReference>
<accession>A0AAV6PB75</accession>
<dbReference type="PROSITE" id="PS50878">
    <property type="entry name" value="RT_POL"/>
    <property type="match status" value="1"/>
</dbReference>
<protein>
    <recommendedName>
        <fullName evidence="2">Reverse transcriptase domain-containing protein</fullName>
    </recommendedName>
</protein>
<evidence type="ECO:0000256" key="1">
    <source>
        <dbReference type="SAM" id="MobiDB-lite"/>
    </source>
</evidence>
<keyword evidence="4" id="KW-1185">Reference proteome</keyword>
<feature type="region of interest" description="Disordered" evidence="1">
    <location>
        <begin position="114"/>
        <end position="144"/>
    </location>
</feature>
<dbReference type="InterPro" id="IPR000477">
    <property type="entry name" value="RT_dom"/>
</dbReference>
<feature type="compositionally biased region" description="Basic residues" evidence="1">
    <location>
        <begin position="121"/>
        <end position="131"/>
    </location>
</feature>
<feature type="compositionally biased region" description="Polar residues" evidence="1">
    <location>
        <begin position="132"/>
        <end position="144"/>
    </location>
</feature>
<gene>
    <name evidence="3" type="ORF">JOB18_000299</name>
</gene>
<dbReference type="EMBL" id="JAGKHQ010001554">
    <property type="protein sequence ID" value="KAG7454887.1"/>
    <property type="molecule type" value="Genomic_DNA"/>
</dbReference>
<sequence>MIPDVQLVKFMMLMLQNRSFYVTTSSRERSRNRQLRTGLPQGSVLAPILFNIYIADNPATLGNKYLVHTKSVDVVLNDAMRIISGTLKPTPTEVLPVVSGIHPPNIRRNFSQTEIASSQSRKTHHKTHHSGSRGNTLQQELPSC</sequence>
<dbReference type="InterPro" id="IPR052560">
    <property type="entry name" value="RdDP_mobile_element"/>
</dbReference>
<comment type="caution">
    <text evidence="3">The sequence shown here is derived from an EMBL/GenBank/DDBJ whole genome shotgun (WGS) entry which is preliminary data.</text>
</comment>
<dbReference type="Proteomes" id="UP000693946">
    <property type="component" value="Unassembled WGS sequence"/>
</dbReference>
<proteinExistence type="predicted"/>
<organism evidence="3 4">
    <name type="scientific">Solea senegalensis</name>
    <name type="common">Senegalese sole</name>
    <dbReference type="NCBI Taxonomy" id="28829"/>
    <lineage>
        <taxon>Eukaryota</taxon>
        <taxon>Metazoa</taxon>
        <taxon>Chordata</taxon>
        <taxon>Craniata</taxon>
        <taxon>Vertebrata</taxon>
        <taxon>Euteleostomi</taxon>
        <taxon>Actinopterygii</taxon>
        <taxon>Neopterygii</taxon>
        <taxon>Teleostei</taxon>
        <taxon>Neoteleostei</taxon>
        <taxon>Acanthomorphata</taxon>
        <taxon>Carangaria</taxon>
        <taxon>Pleuronectiformes</taxon>
        <taxon>Pleuronectoidei</taxon>
        <taxon>Soleidae</taxon>
        <taxon>Solea</taxon>
    </lineage>
</organism>
<evidence type="ECO:0000259" key="2">
    <source>
        <dbReference type="PROSITE" id="PS50878"/>
    </source>
</evidence>
<evidence type="ECO:0000313" key="4">
    <source>
        <dbReference type="Proteomes" id="UP000693946"/>
    </source>
</evidence>
<evidence type="ECO:0000313" key="3">
    <source>
        <dbReference type="EMBL" id="KAG7454887.1"/>
    </source>
</evidence>
<dbReference type="AlphaFoldDB" id="A0AAV6PB75"/>
<name>A0AAV6PB75_SOLSE</name>